<accession>A0AAU8KHJ5</accession>
<organism evidence="1">
    <name type="scientific">Streptomyces sp. JL1001</name>
    <dbReference type="NCBI Taxonomy" id="3078227"/>
    <lineage>
        <taxon>Bacteria</taxon>
        <taxon>Bacillati</taxon>
        <taxon>Actinomycetota</taxon>
        <taxon>Actinomycetes</taxon>
        <taxon>Kitasatosporales</taxon>
        <taxon>Streptomycetaceae</taxon>
        <taxon>Streptomyces</taxon>
    </lineage>
</organism>
<dbReference type="AlphaFoldDB" id="A0AAU8KHJ5"/>
<dbReference type="EMBL" id="CP136798">
    <property type="protein sequence ID" value="XCN15848.1"/>
    <property type="molecule type" value="Genomic_DNA"/>
</dbReference>
<gene>
    <name evidence="1" type="ORF">R1Y80_20405</name>
</gene>
<proteinExistence type="predicted"/>
<name>A0AAU8KHJ5_9ACTN</name>
<sequence>MHGATGAEPTTAHVTRHLVLGDIARQYQVLEGKNTPLIAAELAPEPNPGQRATEYLRPADTATVGMHVLDGRTQTPVQSPANAADPVWAGLGPGTALTGSAGGAKAAALAAYDLACLAPLMLLRTHSTGSGGLTEVMMCSRVRAFGLVFVRVARFTHDADLPLPDLVAEALTHSSRLAGPVMSDGRAFEVLEPEVEIEQKINLLDEVSIWALTQPVCAAIEEGQYPGFFLDPGYELTRWQFTQDTFEVLSPQEQAGYFAFAKMPDGRYVLKMKTSERKTYRHEKTFRHHLEIPDDNLEAFLEREYPTYSFHRLPTLVRARFDINLESAETGHCFGISIDDVTVAGGHSLRQAEIEYLKTRVHDGSDHAVLDSEMDRLVTLVEENLKRLDVRAERSRLSKLTFLKNCEEQAAAAGLAQGG</sequence>
<evidence type="ECO:0000313" key="1">
    <source>
        <dbReference type="EMBL" id="XCN15848.1"/>
    </source>
</evidence>
<reference evidence="1" key="1">
    <citation type="submission" date="2023-10" db="EMBL/GenBank/DDBJ databases">
        <title>Complete genome sequence of Streptomyces sp. JL1001.</title>
        <authorList>
            <person name="Jiang L."/>
        </authorList>
    </citation>
    <scope>NUCLEOTIDE SEQUENCE</scope>
    <source>
        <strain evidence="1">JL1001</strain>
    </source>
</reference>
<dbReference type="RefSeq" id="WP_354597629.1">
    <property type="nucleotide sequence ID" value="NZ_CP136798.1"/>
</dbReference>
<protein>
    <submittedName>
        <fullName evidence="1">Uncharacterized protein</fullName>
    </submittedName>
</protein>